<keyword evidence="2" id="KW-0255">Endonuclease</keyword>
<dbReference type="Gene3D" id="3.90.1570.10">
    <property type="entry name" value="tt1808, chain A"/>
    <property type="match status" value="1"/>
</dbReference>
<reference evidence="2" key="1">
    <citation type="submission" date="2020-10" db="EMBL/GenBank/DDBJ databases">
        <authorList>
            <person name="Castelo-Branco R."/>
            <person name="Eusebio N."/>
            <person name="Adriana R."/>
            <person name="Vieira A."/>
            <person name="Brugerolle De Fraissinette N."/>
            <person name="Rezende De Castro R."/>
            <person name="Schneider M.P."/>
            <person name="Vasconcelos V."/>
            <person name="Leao P.N."/>
        </authorList>
    </citation>
    <scope>NUCLEOTIDE SEQUENCE</scope>
    <source>
        <strain evidence="2">LEGE 07157</strain>
    </source>
</reference>
<dbReference type="PANTHER" id="PTHR47152:SF4">
    <property type="entry name" value="SLR0445 PROTEIN"/>
    <property type="match status" value="1"/>
</dbReference>
<dbReference type="RefSeq" id="WP_194027875.1">
    <property type="nucleotide sequence ID" value="NZ_JADEWZ010000003.1"/>
</dbReference>
<comment type="caution">
    <text evidence="2">The sequence shown here is derived from an EMBL/GenBank/DDBJ whole genome shotgun (WGS) entry which is preliminary data.</text>
</comment>
<gene>
    <name evidence="2" type="ORF">IQ249_02625</name>
</gene>
<accession>A0A8J7B342</accession>
<organism evidence="2 3">
    <name type="scientific">Lusitaniella coriacea LEGE 07157</name>
    <dbReference type="NCBI Taxonomy" id="945747"/>
    <lineage>
        <taxon>Bacteria</taxon>
        <taxon>Bacillati</taxon>
        <taxon>Cyanobacteriota</taxon>
        <taxon>Cyanophyceae</taxon>
        <taxon>Spirulinales</taxon>
        <taxon>Lusitaniellaceae</taxon>
        <taxon>Lusitaniella</taxon>
    </lineage>
</organism>
<feature type="domain" description="Putative restriction endonuclease" evidence="1">
    <location>
        <begin position="33"/>
        <end position="176"/>
    </location>
</feature>
<evidence type="ECO:0000313" key="3">
    <source>
        <dbReference type="Proteomes" id="UP000654482"/>
    </source>
</evidence>
<dbReference type="InterPro" id="IPR012296">
    <property type="entry name" value="Nuclease_put_TT1808"/>
</dbReference>
<name>A0A8J7B342_9CYAN</name>
<sequence>MLAELIQNLEQNPSDTLEIEERAIANPITWKQYETLLLKLEDNSSYRVTYLNGVLEIVSPSRRHEGVKKRIATLLEVYFEETDTEYFPLGSTTFRTQKRRGGTEPDESYCIGTEKAFPDLAIEVVFTSGEIDKLAVYKSLGVLEVWFWQNNQFSLYRLEGDAYTPISKSELLPDLDLTLLTECVRHPNPLFAVKLFRKHFREEFK</sequence>
<dbReference type="Pfam" id="PF05685">
    <property type="entry name" value="Uma2"/>
    <property type="match status" value="1"/>
</dbReference>
<dbReference type="InterPro" id="IPR011335">
    <property type="entry name" value="Restrct_endonuc-II-like"/>
</dbReference>
<dbReference type="EMBL" id="JADEWZ010000003">
    <property type="protein sequence ID" value="MBE9114782.1"/>
    <property type="molecule type" value="Genomic_DNA"/>
</dbReference>
<dbReference type="AlphaFoldDB" id="A0A8J7B342"/>
<protein>
    <submittedName>
        <fullName evidence="2">Uma2 family endonuclease</fullName>
    </submittedName>
</protein>
<dbReference type="CDD" id="cd06260">
    <property type="entry name" value="DUF820-like"/>
    <property type="match status" value="1"/>
</dbReference>
<dbReference type="InterPro" id="IPR008538">
    <property type="entry name" value="Uma2"/>
</dbReference>
<proteinExistence type="predicted"/>
<dbReference type="GO" id="GO:0004519">
    <property type="term" value="F:endonuclease activity"/>
    <property type="evidence" value="ECO:0007669"/>
    <property type="project" value="UniProtKB-KW"/>
</dbReference>
<evidence type="ECO:0000259" key="1">
    <source>
        <dbReference type="Pfam" id="PF05685"/>
    </source>
</evidence>
<dbReference type="PANTHER" id="PTHR47152">
    <property type="entry name" value="SLR2084 PROTEIN-RELATED"/>
    <property type="match status" value="1"/>
</dbReference>
<keyword evidence="2" id="KW-0540">Nuclease</keyword>
<evidence type="ECO:0000313" key="2">
    <source>
        <dbReference type="EMBL" id="MBE9114782.1"/>
    </source>
</evidence>
<keyword evidence="2" id="KW-0378">Hydrolase</keyword>
<dbReference type="Proteomes" id="UP000654482">
    <property type="component" value="Unassembled WGS sequence"/>
</dbReference>
<dbReference type="SUPFAM" id="SSF52980">
    <property type="entry name" value="Restriction endonuclease-like"/>
    <property type="match status" value="1"/>
</dbReference>
<keyword evidence="3" id="KW-1185">Reference proteome</keyword>